<sequence length="299" mass="33574">MPSVYSGFAKLAEHIPRFNGKVEAYPLSIWVKSVERRFAQLGVTHPEHKADLACMCLSETVAAEWENYLDSLDASGPATFDDLRSYLEITFETISSSFHGLQKLNQLRFMADADLLAFHQEFDHLICCAKMDNPQNALDWYRFCLPKEFNKDLFSKDIDSLTAAKATVQRAWSTRKMLGEEGVGKPSTKSTPKAVTTHDPMAMEVDAINIRGSSGKRGQGNGPKYNPKWHKCTQHEFEQWIKNRQCVNCGSDEHFSRGCRAGKQNNSNDSSRGNGRPINVRMVGIAKLEDNDSDQGNAF</sequence>
<gene>
    <name evidence="1" type="ORF">LPJ66_011807</name>
</gene>
<dbReference type="EMBL" id="JANBPG010003845">
    <property type="protein sequence ID" value="KAJ1878853.1"/>
    <property type="molecule type" value="Genomic_DNA"/>
</dbReference>
<keyword evidence="2" id="KW-1185">Reference proteome</keyword>
<protein>
    <submittedName>
        <fullName evidence="1">Uncharacterized protein</fullName>
    </submittedName>
</protein>
<organism evidence="1 2">
    <name type="scientific">Kickxella alabastrina</name>
    <dbReference type="NCBI Taxonomy" id="61397"/>
    <lineage>
        <taxon>Eukaryota</taxon>
        <taxon>Fungi</taxon>
        <taxon>Fungi incertae sedis</taxon>
        <taxon>Zoopagomycota</taxon>
        <taxon>Kickxellomycotina</taxon>
        <taxon>Kickxellomycetes</taxon>
        <taxon>Kickxellales</taxon>
        <taxon>Kickxellaceae</taxon>
        <taxon>Kickxella</taxon>
    </lineage>
</organism>
<accession>A0ACC1HX16</accession>
<evidence type="ECO:0000313" key="2">
    <source>
        <dbReference type="Proteomes" id="UP001150581"/>
    </source>
</evidence>
<dbReference type="Proteomes" id="UP001150581">
    <property type="component" value="Unassembled WGS sequence"/>
</dbReference>
<comment type="caution">
    <text evidence="1">The sequence shown here is derived from an EMBL/GenBank/DDBJ whole genome shotgun (WGS) entry which is preliminary data.</text>
</comment>
<reference evidence="1" key="1">
    <citation type="submission" date="2022-07" db="EMBL/GenBank/DDBJ databases">
        <title>Phylogenomic reconstructions and comparative analyses of Kickxellomycotina fungi.</title>
        <authorList>
            <person name="Reynolds N.K."/>
            <person name="Stajich J.E."/>
            <person name="Barry K."/>
            <person name="Grigoriev I.V."/>
            <person name="Crous P."/>
            <person name="Smith M.E."/>
        </authorList>
    </citation>
    <scope>NUCLEOTIDE SEQUENCE</scope>
    <source>
        <strain evidence="1">Benny 63K</strain>
    </source>
</reference>
<name>A0ACC1HX16_9FUNG</name>
<evidence type="ECO:0000313" key="1">
    <source>
        <dbReference type="EMBL" id="KAJ1878853.1"/>
    </source>
</evidence>
<proteinExistence type="predicted"/>